<gene>
    <name evidence="7" type="ORF">LSAA_11067</name>
</gene>
<protein>
    <submittedName>
        <fullName evidence="7">(salmon louse) hypothetical protein</fullName>
    </submittedName>
</protein>
<dbReference type="AlphaFoldDB" id="A0A7R8HAM7"/>
<evidence type="ECO:0000256" key="4">
    <source>
        <dbReference type="ARBA" id="ARBA00023212"/>
    </source>
</evidence>
<evidence type="ECO:0000256" key="5">
    <source>
        <dbReference type="ARBA" id="ARBA00023273"/>
    </source>
</evidence>
<keyword evidence="8" id="KW-1185">Reference proteome</keyword>
<reference evidence="7" key="1">
    <citation type="submission" date="2021-02" db="EMBL/GenBank/DDBJ databases">
        <authorList>
            <person name="Bekaert M."/>
        </authorList>
    </citation>
    <scope>NUCLEOTIDE SEQUENCE</scope>
    <source>
        <strain evidence="7">IoA-00</strain>
    </source>
</reference>
<proteinExistence type="inferred from homology"/>
<dbReference type="GO" id="GO:0005856">
    <property type="term" value="C:cytoskeleton"/>
    <property type="evidence" value="ECO:0007669"/>
    <property type="project" value="UniProtKB-SubCell"/>
</dbReference>
<evidence type="ECO:0000313" key="7">
    <source>
        <dbReference type="EMBL" id="CAF2973582.1"/>
    </source>
</evidence>
<dbReference type="Pfam" id="PF14886">
    <property type="entry name" value="FAM183"/>
    <property type="match status" value="1"/>
</dbReference>
<dbReference type="GO" id="GO:0005929">
    <property type="term" value="C:cilium"/>
    <property type="evidence" value="ECO:0007669"/>
    <property type="project" value="UniProtKB-SubCell"/>
</dbReference>
<name>A0A7R8HAM7_LEPSM</name>
<keyword evidence="5" id="KW-0966">Cell projection</keyword>
<sequence length="120" mass="13877">MNNFDRFQSMDIVRKSNILSETIHKENRALLYSDAFVKPPKYFVNPFNKNSHQFVANKVSQLDESSDKSKEYLESIQKITEPPPSKSEVPLTSNQEIGFWVNHQLAKPLIKKAFDSFSLL</sequence>
<dbReference type="InterPro" id="IPR029214">
    <property type="entry name" value="CFAP144"/>
</dbReference>
<comment type="similarity">
    <text evidence="6">Belongs to the CFAP144 family.</text>
</comment>
<keyword evidence="3" id="KW-0963">Cytoplasm</keyword>
<comment type="subcellular location">
    <subcellularLocation>
        <location evidence="1">Cell projection</location>
        <location evidence="1">Cilium</location>
    </subcellularLocation>
    <subcellularLocation>
        <location evidence="2">Cytoplasm</location>
        <location evidence="2">Cytoskeleton</location>
    </subcellularLocation>
</comment>
<keyword evidence="4" id="KW-0206">Cytoskeleton</keyword>
<dbReference type="Proteomes" id="UP000675881">
    <property type="component" value="Chromosome 6"/>
</dbReference>
<evidence type="ECO:0000256" key="1">
    <source>
        <dbReference type="ARBA" id="ARBA00004138"/>
    </source>
</evidence>
<accession>A0A7R8HAM7</accession>
<organism evidence="7 8">
    <name type="scientific">Lepeophtheirus salmonis</name>
    <name type="common">Salmon louse</name>
    <name type="synonym">Caligus salmonis</name>
    <dbReference type="NCBI Taxonomy" id="72036"/>
    <lineage>
        <taxon>Eukaryota</taxon>
        <taxon>Metazoa</taxon>
        <taxon>Ecdysozoa</taxon>
        <taxon>Arthropoda</taxon>
        <taxon>Crustacea</taxon>
        <taxon>Multicrustacea</taxon>
        <taxon>Hexanauplia</taxon>
        <taxon>Copepoda</taxon>
        <taxon>Siphonostomatoida</taxon>
        <taxon>Caligidae</taxon>
        <taxon>Lepeophtheirus</taxon>
    </lineage>
</organism>
<evidence type="ECO:0000256" key="3">
    <source>
        <dbReference type="ARBA" id="ARBA00022490"/>
    </source>
</evidence>
<dbReference type="EMBL" id="HG994585">
    <property type="protein sequence ID" value="CAF2973582.1"/>
    <property type="molecule type" value="Genomic_DNA"/>
</dbReference>
<evidence type="ECO:0000256" key="2">
    <source>
        <dbReference type="ARBA" id="ARBA00004245"/>
    </source>
</evidence>
<evidence type="ECO:0000313" key="8">
    <source>
        <dbReference type="Proteomes" id="UP000675881"/>
    </source>
</evidence>
<evidence type="ECO:0000256" key="6">
    <source>
        <dbReference type="ARBA" id="ARBA00034777"/>
    </source>
</evidence>